<evidence type="ECO:0000313" key="4">
    <source>
        <dbReference type="EMBL" id="OSY35367.1"/>
    </source>
</evidence>
<dbReference type="AlphaFoldDB" id="A0A1Y2ML33"/>
<keyword evidence="5" id="KW-1185">Reference proteome</keyword>
<dbReference type="InterPro" id="IPR016064">
    <property type="entry name" value="NAD/diacylglycerol_kinase_sf"/>
</dbReference>
<sequence length="314" mass="33658">MQIHTAERAATVGAAHLATVCGVAEPVDSVLLVFNPGSTGDADVLARALRDELAEARPELPVQLRPTEYAGHAREIAREAASGPGRPLIVSASGDGGYNEVVNGIMDVPGTEAAAAVLAAGNANDHDRVTSRRPLAEAVLDGRTERMDLLELHRGDDPPHYAHSYIGFGLTPVVALQIEKGGKGTLREIITTVRSFWAFTPFEIEFGPGDRRRIDNLVFANIGEMAKVAELSETSRPDDGRFEVVLLEHRPKWKQIAIAVRAAVKGLGRQPATREFRFTTCGPMPVQIDGELSDVEAGTAVRVRCAAGALHVVR</sequence>
<dbReference type="Gene3D" id="2.60.200.40">
    <property type="match status" value="1"/>
</dbReference>
<comment type="caution">
    <text evidence="4">The sequence shown here is derived from an EMBL/GenBank/DDBJ whole genome shotgun (WGS) entry which is preliminary data.</text>
</comment>
<keyword evidence="4" id="KW-0808">Transferase</keyword>
<organism evidence="4 5">
    <name type="scientific">Pseudonocardia autotrophica</name>
    <name type="common">Amycolata autotrophica</name>
    <name type="synonym">Nocardia autotrophica</name>
    <dbReference type="NCBI Taxonomy" id="2074"/>
    <lineage>
        <taxon>Bacteria</taxon>
        <taxon>Bacillati</taxon>
        <taxon>Actinomycetota</taxon>
        <taxon>Actinomycetes</taxon>
        <taxon>Pseudonocardiales</taxon>
        <taxon>Pseudonocardiaceae</taxon>
        <taxon>Pseudonocardia</taxon>
    </lineage>
</organism>
<dbReference type="SUPFAM" id="SSF111331">
    <property type="entry name" value="NAD kinase/diacylglycerol kinase-like"/>
    <property type="match status" value="1"/>
</dbReference>
<dbReference type="SMART" id="SM00046">
    <property type="entry name" value="DAGKc"/>
    <property type="match status" value="1"/>
</dbReference>
<dbReference type="EMBL" id="MIGB01000053">
    <property type="protein sequence ID" value="OSY35367.1"/>
    <property type="molecule type" value="Genomic_DNA"/>
</dbReference>
<protein>
    <submittedName>
        <fullName evidence="4">Putative lipid kinase</fullName>
    </submittedName>
</protein>
<proteinExistence type="inferred from homology"/>
<accession>A0A1Y2ML33</accession>
<dbReference type="PANTHER" id="PTHR12358:SF54">
    <property type="entry name" value="SPHINGOSINE KINASE RELATED PROTEIN"/>
    <property type="match status" value="1"/>
</dbReference>
<dbReference type="InterPro" id="IPR050187">
    <property type="entry name" value="Lipid_Phosphate_FormReg"/>
</dbReference>
<dbReference type="PROSITE" id="PS50146">
    <property type="entry name" value="DAGK"/>
    <property type="match status" value="1"/>
</dbReference>
<dbReference type="PANTHER" id="PTHR12358">
    <property type="entry name" value="SPHINGOSINE KINASE"/>
    <property type="match status" value="1"/>
</dbReference>
<dbReference type="Pfam" id="PF00781">
    <property type="entry name" value="DAGK_cat"/>
    <property type="match status" value="1"/>
</dbReference>
<dbReference type="Proteomes" id="UP000194360">
    <property type="component" value="Unassembled WGS sequence"/>
</dbReference>
<name>A0A1Y2ML33_PSEAH</name>
<evidence type="ECO:0000259" key="3">
    <source>
        <dbReference type="PROSITE" id="PS50146"/>
    </source>
</evidence>
<dbReference type="OrthoDB" id="5172746at2"/>
<dbReference type="InterPro" id="IPR017438">
    <property type="entry name" value="ATP-NAD_kinase_N"/>
</dbReference>
<evidence type="ECO:0000313" key="5">
    <source>
        <dbReference type="Proteomes" id="UP000194360"/>
    </source>
</evidence>
<comment type="cofactor">
    <cofactor evidence="1">
        <name>Mg(2+)</name>
        <dbReference type="ChEBI" id="CHEBI:18420"/>
    </cofactor>
</comment>
<feature type="domain" description="DAGKc" evidence="3">
    <location>
        <begin position="25"/>
        <end position="155"/>
    </location>
</feature>
<gene>
    <name evidence="4" type="ORF">BG845_06128</name>
</gene>
<dbReference type="InterPro" id="IPR001206">
    <property type="entry name" value="Diacylglycerol_kinase_cat_dom"/>
</dbReference>
<evidence type="ECO:0000256" key="2">
    <source>
        <dbReference type="ARBA" id="ARBA00005983"/>
    </source>
</evidence>
<comment type="similarity">
    <text evidence="2">Belongs to the diacylglycerol/lipid kinase family.</text>
</comment>
<dbReference type="GO" id="GO:0016301">
    <property type="term" value="F:kinase activity"/>
    <property type="evidence" value="ECO:0007669"/>
    <property type="project" value="UniProtKB-KW"/>
</dbReference>
<keyword evidence="4" id="KW-0418">Kinase</keyword>
<dbReference type="STRING" id="2074.BG845_06128"/>
<dbReference type="Gene3D" id="3.40.50.10330">
    <property type="entry name" value="Probable inorganic polyphosphate/atp-NAD kinase, domain 1"/>
    <property type="match status" value="1"/>
</dbReference>
<evidence type="ECO:0000256" key="1">
    <source>
        <dbReference type="ARBA" id="ARBA00001946"/>
    </source>
</evidence>
<reference evidence="4 5" key="1">
    <citation type="submission" date="2016-09" db="EMBL/GenBank/DDBJ databases">
        <title>Pseudonocardia autotrophica DSM535, a candidate organism with high potential of specific P450 cytochromes.</title>
        <authorList>
            <person name="Grumaz C."/>
            <person name="Vainshtein Y."/>
            <person name="Kirstahler P."/>
            <person name="Sohn K."/>
        </authorList>
    </citation>
    <scope>NUCLEOTIDE SEQUENCE [LARGE SCALE GENOMIC DNA]</scope>
    <source>
        <strain evidence="4 5">DSM 535</strain>
    </source>
</reference>